<dbReference type="PROSITE" id="PS51352">
    <property type="entry name" value="THIOREDOXIN_2"/>
    <property type="match status" value="1"/>
</dbReference>
<dbReference type="SUPFAM" id="SSF52833">
    <property type="entry name" value="Thioredoxin-like"/>
    <property type="match status" value="1"/>
</dbReference>
<dbReference type="PANTHER" id="PTHR46115">
    <property type="entry name" value="THIOREDOXIN-LIKE PROTEIN 1"/>
    <property type="match status" value="1"/>
</dbReference>
<accession>A0A401PZW5</accession>
<evidence type="ECO:0000256" key="1">
    <source>
        <dbReference type="ARBA" id="ARBA00023157"/>
    </source>
</evidence>
<dbReference type="Gene3D" id="3.40.30.10">
    <property type="entry name" value="Glutaredoxin"/>
    <property type="match status" value="1"/>
</dbReference>
<evidence type="ECO:0000259" key="3">
    <source>
        <dbReference type="PROSITE" id="PS51352"/>
    </source>
</evidence>
<keyword evidence="1" id="KW-1015">Disulfide bond</keyword>
<dbReference type="InterPro" id="IPR036249">
    <property type="entry name" value="Thioredoxin-like_sf"/>
</dbReference>
<keyword evidence="2" id="KW-0676">Redox-active center</keyword>
<dbReference type="OrthoDB" id="2121326at2759"/>
<dbReference type="Proteomes" id="UP000288216">
    <property type="component" value="Unassembled WGS sequence"/>
</dbReference>
<evidence type="ECO:0000313" key="5">
    <source>
        <dbReference type="Proteomes" id="UP000288216"/>
    </source>
</evidence>
<dbReference type="CDD" id="cd02947">
    <property type="entry name" value="TRX_family"/>
    <property type="match status" value="1"/>
</dbReference>
<evidence type="ECO:0000256" key="2">
    <source>
        <dbReference type="ARBA" id="ARBA00023284"/>
    </source>
</evidence>
<protein>
    <recommendedName>
        <fullName evidence="3">Thioredoxin domain-containing protein</fullName>
    </recommendedName>
</protein>
<sequence length="122" mass="13849">MGVIGNIKNCAELDTALEVGEQQLVVLLFSANWCEFCQMIQLNFDQFAEGYPDVAFHEVDIAVARDVVQRCRVEWFPTFQFYKSGVKIFQFKGPNRCLLERMIQKLQGAGSQCPPKLNPGKT</sequence>
<dbReference type="Pfam" id="PF00085">
    <property type="entry name" value="Thioredoxin"/>
    <property type="match status" value="1"/>
</dbReference>
<dbReference type="InterPro" id="IPR013766">
    <property type="entry name" value="Thioredoxin_domain"/>
</dbReference>
<dbReference type="STRING" id="75743.A0A401PZW5"/>
<proteinExistence type="predicted"/>
<dbReference type="OMA" id="WCEFCQM"/>
<name>A0A401PZW5_SCYTO</name>
<evidence type="ECO:0000313" key="4">
    <source>
        <dbReference type="EMBL" id="GCB78630.1"/>
    </source>
</evidence>
<gene>
    <name evidence="4" type="ORF">scyTo_0016846</name>
</gene>
<dbReference type="AlphaFoldDB" id="A0A401PZW5"/>
<reference evidence="4 5" key="1">
    <citation type="journal article" date="2018" name="Nat. Ecol. Evol.">
        <title>Shark genomes provide insights into elasmobranch evolution and the origin of vertebrates.</title>
        <authorList>
            <person name="Hara Y"/>
            <person name="Yamaguchi K"/>
            <person name="Onimaru K"/>
            <person name="Kadota M"/>
            <person name="Koyanagi M"/>
            <person name="Keeley SD"/>
            <person name="Tatsumi K"/>
            <person name="Tanaka K"/>
            <person name="Motone F"/>
            <person name="Kageyama Y"/>
            <person name="Nozu R"/>
            <person name="Adachi N"/>
            <person name="Nishimura O"/>
            <person name="Nakagawa R"/>
            <person name="Tanegashima C"/>
            <person name="Kiyatake I"/>
            <person name="Matsumoto R"/>
            <person name="Murakumo K"/>
            <person name="Nishida K"/>
            <person name="Terakita A"/>
            <person name="Kuratani S"/>
            <person name="Sato K"/>
            <person name="Hyodo S Kuraku.S."/>
        </authorList>
    </citation>
    <scope>NUCLEOTIDE SEQUENCE [LARGE SCALE GENOMIC DNA]</scope>
</reference>
<keyword evidence="5" id="KW-1185">Reference proteome</keyword>
<feature type="domain" description="Thioredoxin" evidence="3">
    <location>
        <begin position="1"/>
        <end position="108"/>
    </location>
</feature>
<organism evidence="4 5">
    <name type="scientific">Scyliorhinus torazame</name>
    <name type="common">Cloudy catshark</name>
    <name type="synonym">Catulus torazame</name>
    <dbReference type="NCBI Taxonomy" id="75743"/>
    <lineage>
        <taxon>Eukaryota</taxon>
        <taxon>Metazoa</taxon>
        <taxon>Chordata</taxon>
        <taxon>Craniata</taxon>
        <taxon>Vertebrata</taxon>
        <taxon>Chondrichthyes</taxon>
        <taxon>Elasmobranchii</taxon>
        <taxon>Galeomorphii</taxon>
        <taxon>Galeoidea</taxon>
        <taxon>Carcharhiniformes</taxon>
        <taxon>Scyliorhinidae</taxon>
        <taxon>Scyliorhinus</taxon>
    </lineage>
</organism>
<dbReference type="EMBL" id="BFAA01010481">
    <property type="protein sequence ID" value="GCB78630.1"/>
    <property type="molecule type" value="Genomic_DNA"/>
</dbReference>
<comment type="caution">
    <text evidence="4">The sequence shown here is derived from an EMBL/GenBank/DDBJ whole genome shotgun (WGS) entry which is preliminary data.</text>
</comment>